<dbReference type="Pfam" id="PF00990">
    <property type="entry name" value="GGDEF"/>
    <property type="match status" value="1"/>
</dbReference>
<dbReference type="InterPro" id="IPR035965">
    <property type="entry name" value="PAS-like_dom_sf"/>
</dbReference>
<dbReference type="SMART" id="SM00267">
    <property type="entry name" value="GGDEF"/>
    <property type="match status" value="1"/>
</dbReference>
<dbReference type="CDD" id="cd00130">
    <property type="entry name" value="PAS"/>
    <property type="match status" value="1"/>
</dbReference>
<dbReference type="InterPro" id="IPR043128">
    <property type="entry name" value="Rev_trsase/Diguanyl_cyclase"/>
</dbReference>
<reference evidence="6" key="1">
    <citation type="submission" date="2019-03" db="EMBL/GenBank/DDBJ databases">
        <title>Afifella sp. nov., isolated from activated sludge.</title>
        <authorList>
            <person name="Li Q."/>
            <person name="Liu Y."/>
        </authorList>
    </citation>
    <scope>NUCLEOTIDE SEQUENCE</scope>
    <source>
        <strain evidence="6">L72</strain>
    </source>
</reference>
<dbReference type="Pfam" id="PF16927">
    <property type="entry name" value="HisKA_7TM"/>
    <property type="match status" value="1"/>
</dbReference>
<dbReference type="InterPro" id="IPR013656">
    <property type="entry name" value="PAS_4"/>
</dbReference>
<feature type="region of interest" description="Disordered" evidence="3">
    <location>
        <begin position="530"/>
        <end position="550"/>
    </location>
</feature>
<proteinExistence type="predicted"/>
<dbReference type="OrthoDB" id="9814202at2"/>
<comment type="catalytic activity">
    <reaction evidence="2">
        <text>2 GTP = 3',3'-c-di-GMP + 2 diphosphate</text>
        <dbReference type="Rhea" id="RHEA:24898"/>
        <dbReference type="ChEBI" id="CHEBI:33019"/>
        <dbReference type="ChEBI" id="CHEBI:37565"/>
        <dbReference type="ChEBI" id="CHEBI:58805"/>
        <dbReference type="EC" id="2.7.7.65"/>
    </reaction>
</comment>
<gene>
    <name evidence="6" type="ORF">E4O86_15080</name>
</gene>
<feature type="transmembrane region" description="Helical" evidence="4">
    <location>
        <begin position="177"/>
        <end position="195"/>
    </location>
</feature>
<dbReference type="InterPro" id="IPR000014">
    <property type="entry name" value="PAS"/>
</dbReference>
<protein>
    <recommendedName>
        <fullName evidence="1">diguanylate cyclase</fullName>
        <ecNumber evidence="1">2.7.7.65</ecNumber>
    </recommendedName>
</protein>
<keyword evidence="4" id="KW-0472">Membrane</keyword>
<dbReference type="GO" id="GO:0005886">
    <property type="term" value="C:plasma membrane"/>
    <property type="evidence" value="ECO:0007669"/>
    <property type="project" value="TreeGrafter"/>
</dbReference>
<dbReference type="Proteomes" id="UP000773614">
    <property type="component" value="Unassembled WGS sequence"/>
</dbReference>
<feature type="transmembrane region" description="Helical" evidence="4">
    <location>
        <begin position="143"/>
        <end position="165"/>
    </location>
</feature>
<dbReference type="InterPro" id="IPR029787">
    <property type="entry name" value="Nucleotide_cyclase"/>
</dbReference>
<dbReference type="SUPFAM" id="SSF55073">
    <property type="entry name" value="Nucleotide cyclase"/>
    <property type="match status" value="1"/>
</dbReference>
<feature type="domain" description="GGDEF" evidence="5">
    <location>
        <begin position="400"/>
        <end position="533"/>
    </location>
</feature>
<dbReference type="NCBIfam" id="TIGR00254">
    <property type="entry name" value="GGDEF"/>
    <property type="match status" value="1"/>
</dbReference>
<dbReference type="FunFam" id="3.30.70.270:FF:000001">
    <property type="entry name" value="Diguanylate cyclase domain protein"/>
    <property type="match status" value="1"/>
</dbReference>
<accession>A0A964WUH7</accession>
<evidence type="ECO:0000313" key="7">
    <source>
        <dbReference type="Proteomes" id="UP000773614"/>
    </source>
</evidence>
<feature type="transmembrane region" description="Helical" evidence="4">
    <location>
        <begin position="96"/>
        <end position="114"/>
    </location>
</feature>
<dbReference type="InterPro" id="IPR000160">
    <property type="entry name" value="GGDEF_dom"/>
</dbReference>
<comment type="caution">
    <text evidence="6">The sequence shown here is derived from an EMBL/GenBank/DDBJ whole genome shotgun (WGS) entry which is preliminary data.</text>
</comment>
<feature type="transmembrane region" description="Helical" evidence="4">
    <location>
        <begin position="66"/>
        <end position="84"/>
    </location>
</feature>
<dbReference type="InterPro" id="IPR031621">
    <property type="entry name" value="HisKA_7TM"/>
</dbReference>
<dbReference type="PANTHER" id="PTHR45138">
    <property type="entry name" value="REGULATORY COMPONENTS OF SENSORY TRANSDUCTION SYSTEM"/>
    <property type="match status" value="1"/>
</dbReference>
<evidence type="ECO:0000256" key="1">
    <source>
        <dbReference type="ARBA" id="ARBA00012528"/>
    </source>
</evidence>
<evidence type="ECO:0000256" key="2">
    <source>
        <dbReference type="ARBA" id="ARBA00034247"/>
    </source>
</evidence>
<dbReference type="SUPFAM" id="SSF55785">
    <property type="entry name" value="PYP-like sensor domain (PAS domain)"/>
    <property type="match status" value="1"/>
</dbReference>
<evidence type="ECO:0000313" key="6">
    <source>
        <dbReference type="EMBL" id="MYZ49038.1"/>
    </source>
</evidence>
<keyword evidence="7" id="KW-1185">Reference proteome</keyword>
<dbReference type="EMBL" id="SPKJ01000057">
    <property type="protein sequence ID" value="MYZ49038.1"/>
    <property type="molecule type" value="Genomic_DNA"/>
</dbReference>
<dbReference type="GO" id="GO:0043709">
    <property type="term" value="P:cell adhesion involved in single-species biofilm formation"/>
    <property type="evidence" value="ECO:0007669"/>
    <property type="project" value="TreeGrafter"/>
</dbReference>
<dbReference type="InterPro" id="IPR050469">
    <property type="entry name" value="Diguanylate_Cyclase"/>
</dbReference>
<keyword evidence="4" id="KW-0812">Transmembrane</keyword>
<dbReference type="Gene3D" id="3.30.70.270">
    <property type="match status" value="1"/>
</dbReference>
<dbReference type="PROSITE" id="PS50887">
    <property type="entry name" value="GGDEF"/>
    <property type="match status" value="1"/>
</dbReference>
<evidence type="ECO:0000256" key="3">
    <source>
        <dbReference type="SAM" id="MobiDB-lite"/>
    </source>
</evidence>
<sequence length="550" mass="60711">MNTASAFLLLIAAAVAWVAFRSTRMPPFPGRFHFVLMHMAAAWWALAAALEWHMPDPGGKVLWAELAWPGIVLAPAGWTFFVWSYVNGRRIRRERLLVGLAAAFAAATLLIALTNGRHHLLYTSIHPMAGGPANELVYEHGPWFFLVTAVLYFGMLVTVFAAVSALHRAPSLYRSHYLALIAAIALPWIGNIIYVSGSGTLFAFDPTPFGLIAAGAVFGFLIQRRDFVDLPPIARNALVDHLPDAVIVLDPNGVIVEANRAACILAGADVAPVGRHMRDLPVLSAVTDPLHWSELPTGGQVWEASIRPASSIEVRRIPLLQAGRMVGAMLVLRDISDRKQMENQLRLALEALERRLSANMELQNRLREDAIRDPLTGVYNRRFFEEMRDDLLADAEAREWPIAAVILDLDHFKKLNDEHGHQAGDATLRAIGGLLQKSVRKTDFVFRIGGEEFLVLMPGMGAEQGIERVERWAAAFRRLTSERRHGVEPATFSAGVAAYPEDGRDWETLVRRADEALYRAKLKGRNRVVGYGQADDAGPDPSVGRDSRAA</sequence>
<dbReference type="Pfam" id="PF08448">
    <property type="entry name" value="PAS_4"/>
    <property type="match status" value="1"/>
</dbReference>
<dbReference type="EC" id="2.7.7.65" evidence="1"/>
<dbReference type="Gene3D" id="3.30.450.20">
    <property type="entry name" value="PAS domain"/>
    <property type="match status" value="1"/>
</dbReference>
<dbReference type="RefSeq" id="WP_161141383.1">
    <property type="nucleotide sequence ID" value="NZ_SPKJ01000057.1"/>
</dbReference>
<dbReference type="GO" id="GO:1902201">
    <property type="term" value="P:negative regulation of bacterial-type flagellum-dependent cell motility"/>
    <property type="evidence" value="ECO:0007669"/>
    <property type="project" value="TreeGrafter"/>
</dbReference>
<dbReference type="AlphaFoldDB" id="A0A964WUH7"/>
<feature type="transmembrane region" description="Helical" evidence="4">
    <location>
        <begin position="6"/>
        <end position="23"/>
    </location>
</feature>
<feature type="transmembrane region" description="Helical" evidence="4">
    <location>
        <begin position="201"/>
        <end position="222"/>
    </location>
</feature>
<feature type="transmembrane region" description="Helical" evidence="4">
    <location>
        <begin position="35"/>
        <end position="54"/>
    </location>
</feature>
<evidence type="ECO:0000259" key="5">
    <source>
        <dbReference type="PROSITE" id="PS50887"/>
    </source>
</evidence>
<dbReference type="PANTHER" id="PTHR45138:SF9">
    <property type="entry name" value="DIGUANYLATE CYCLASE DGCM-RELATED"/>
    <property type="match status" value="1"/>
</dbReference>
<evidence type="ECO:0000256" key="4">
    <source>
        <dbReference type="SAM" id="Phobius"/>
    </source>
</evidence>
<dbReference type="CDD" id="cd01949">
    <property type="entry name" value="GGDEF"/>
    <property type="match status" value="1"/>
</dbReference>
<keyword evidence="4" id="KW-1133">Transmembrane helix</keyword>
<name>A0A964WUH7_9HYPH</name>
<organism evidence="6 7">
    <name type="scientific">Propylenella binzhouense</name>
    <dbReference type="NCBI Taxonomy" id="2555902"/>
    <lineage>
        <taxon>Bacteria</taxon>
        <taxon>Pseudomonadati</taxon>
        <taxon>Pseudomonadota</taxon>
        <taxon>Alphaproteobacteria</taxon>
        <taxon>Hyphomicrobiales</taxon>
        <taxon>Propylenellaceae</taxon>
        <taxon>Propylenella</taxon>
    </lineage>
</organism>
<dbReference type="GO" id="GO:0052621">
    <property type="term" value="F:diguanylate cyclase activity"/>
    <property type="evidence" value="ECO:0007669"/>
    <property type="project" value="UniProtKB-EC"/>
</dbReference>